<feature type="transmembrane region" description="Helical" evidence="1">
    <location>
        <begin position="218"/>
        <end position="241"/>
    </location>
</feature>
<evidence type="ECO:0000313" key="3">
    <source>
        <dbReference type="EMBL" id="MFC3124278.1"/>
    </source>
</evidence>
<evidence type="ECO:0000256" key="1">
    <source>
        <dbReference type="SAM" id="Phobius"/>
    </source>
</evidence>
<dbReference type="EMBL" id="JBHRTN010000004">
    <property type="protein sequence ID" value="MFC3124278.1"/>
    <property type="molecule type" value="Genomic_DNA"/>
</dbReference>
<feature type="transmembrane region" description="Helical" evidence="1">
    <location>
        <begin position="135"/>
        <end position="154"/>
    </location>
</feature>
<dbReference type="PANTHER" id="PTHR23028">
    <property type="entry name" value="ACETYLTRANSFERASE"/>
    <property type="match status" value="1"/>
</dbReference>
<feature type="transmembrane region" description="Helical" evidence="1">
    <location>
        <begin position="247"/>
        <end position="265"/>
    </location>
</feature>
<feature type="transmembrane region" description="Helical" evidence="1">
    <location>
        <begin position="185"/>
        <end position="206"/>
    </location>
</feature>
<feature type="transmembrane region" description="Helical" evidence="1">
    <location>
        <begin position="44"/>
        <end position="64"/>
    </location>
</feature>
<keyword evidence="1" id="KW-0812">Transmembrane</keyword>
<keyword evidence="3" id="KW-0808">Transferase</keyword>
<keyword evidence="3" id="KW-0012">Acyltransferase</keyword>
<reference evidence="4" key="1">
    <citation type="journal article" date="2019" name="Int. J. Syst. Evol. Microbiol.">
        <title>The Global Catalogue of Microorganisms (GCM) 10K type strain sequencing project: providing services to taxonomists for standard genome sequencing and annotation.</title>
        <authorList>
            <consortium name="The Broad Institute Genomics Platform"/>
            <consortium name="The Broad Institute Genome Sequencing Center for Infectious Disease"/>
            <person name="Wu L."/>
            <person name="Ma J."/>
        </authorList>
    </citation>
    <scope>NUCLEOTIDE SEQUENCE [LARGE SCALE GENOMIC DNA]</scope>
    <source>
        <strain evidence="4">KCTC 52094</strain>
    </source>
</reference>
<feature type="transmembrane region" description="Helical" evidence="1">
    <location>
        <begin position="313"/>
        <end position="335"/>
    </location>
</feature>
<keyword evidence="1" id="KW-1133">Transmembrane helix</keyword>
<feature type="transmembrane region" description="Helical" evidence="1">
    <location>
        <begin position="84"/>
        <end position="102"/>
    </location>
</feature>
<evidence type="ECO:0000259" key="2">
    <source>
        <dbReference type="Pfam" id="PF01757"/>
    </source>
</evidence>
<evidence type="ECO:0000313" key="4">
    <source>
        <dbReference type="Proteomes" id="UP001595593"/>
    </source>
</evidence>
<feature type="transmembrane region" description="Helical" evidence="1">
    <location>
        <begin position="12"/>
        <end position="32"/>
    </location>
</feature>
<dbReference type="RefSeq" id="WP_379594688.1">
    <property type="nucleotide sequence ID" value="NZ_JBHRTN010000004.1"/>
</dbReference>
<feature type="transmembrane region" description="Helical" evidence="1">
    <location>
        <begin position="277"/>
        <end position="298"/>
    </location>
</feature>
<dbReference type="InterPro" id="IPR002656">
    <property type="entry name" value="Acyl_transf_3_dom"/>
</dbReference>
<keyword evidence="1" id="KW-0472">Membrane</keyword>
<feature type="domain" description="Acyltransferase 3" evidence="2">
    <location>
        <begin position="9"/>
        <end position="328"/>
    </location>
</feature>
<dbReference type="Proteomes" id="UP001595593">
    <property type="component" value="Unassembled WGS sequence"/>
</dbReference>
<gene>
    <name evidence="3" type="ORF">ACFOD4_04325</name>
</gene>
<keyword evidence="4" id="KW-1185">Reference proteome</keyword>
<feature type="transmembrane region" description="Helical" evidence="1">
    <location>
        <begin position="161"/>
        <end position="179"/>
    </location>
</feature>
<organism evidence="3 4">
    <name type="scientific">Teichococcus globiformis</name>
    <dbReference type="NCBI Taxonomy" id="2307229"/>
    <lineage>
        <taxon>Bacteria</taxon>
        <taxon>Pseudomonadati</taxon>
        <taxon>Pseudomonadota</taxon>
        <taxon>Alphaproteobacteria</taxon>
        <taxon>Acetobacterales</taxon>
        <taxon>Roseomonadaceae</taxon>
        <taxon>Roseomonas</taxon>
    </lineage>
</organism>
<dbReference type="Pfam" id="PF01757">
    <property type="entry name" value="Acyl_transf_3"/>
    <property type="match status" value="1"/>
</dbReference>
<dbReference type="GO" id="GO:0016746">
    <property type="term" value="F:acyltransferase activity"/>
    <property type="evidence" value="ECO:0007669"/>
    <property type="project" value="UniProtKB-KW"/>
</dbReference>
<proteinExistence type="predicted"/>
<dbReference type="InterPro" id="IPR050879">
    <property type="entry name" value="Acyltransferase_3"/>
</dbReference>
<comment type="caution">
    <text evidence="3">The sequence shown here is derived from an EMBL/GenBank/DDBJ whole genome shotgun (WGS) entry which is preliminary data.</text>
</comment>
<dbReference type="PANTHER" id="PTHR23028:SF131">
    <property type="entry name" value="BLR2367 PROTEIN"/>
    <property type="match status" value="1"/>
</dbReference>
<sequence>MPPSVPFLHSIQVLRGLAALAVALFHLQLDIATRLGLPDALPDLAVGAAGVDVFFVVSGVVMVLSSDRLFGQPGAARSFMARRAIRLVPLYWLTTVFALASAPQVREQTTLPVLAAALAFIPWPDAGGATLPVHAIGWTLNYEMFFYVLFATALALPRRQAVASLMLLLVALIAAGLALRPQNPALQFWTAPIIGEFALGMAIGLAHREGLRLPRPAAWGLVAAGLALFLIQAAPAATHLMPPAERALTFGLPAALLVAGAVLRAPVQHPLPFSRFLAWLGDASYSLYLTHPFVIALARRVAQAGGLDPTPWVWAYAALVLVGCILVAAVCHALFERPVTRALRGFGGQPRPAGPA</sequence>
<dbReference type="EC" id="2.3.-.-" evidence="3"/>
<accession>A0ABV7FV82</accession>
<protein>
    <submittedName>
        <fullName evidence="3">Acyltransferase family protein</fullName>
        <ecNumber evidence="3">2.3.-.-</ecNumber>
    </submittedName>
</protein>
<name>A0ABV7FV82_9PROT</name>